<dbReference type="Gene3D" id="3.40.50.300">
    <property type="entry name" value="P-loop containing nucleotide triphosphate hydrolases"/>
    <property type="match status" value="2"/>
</dbReference>
<dbReference type="GO" id="GO:0070125">
    <property type="term" value="P:mitochondrial translational elongation"/>
    <property type="evidence" value="ECO:0007669"/>
    <property type="project" value="TreeGrafter"/>
</dbReference>
<evidence type="ECO:0000259" key="3">
    <source>
        <dbReference type="PROSITE" id="PS51192"/>
    </source>
</evidence>
<dbReference type="Proteomes" id="UP000186594">
    <property type="component" value="Unassembled WGS sequence"/>
</dbReference>
<protein>
    <submittedName>
        <fullName evidence="5">Putative mitochondrial ATP-dependent helicase irc3</fullName>
    </submittedName>
</protein>
<dbReference type="InterPro" id="IPR001650">
    <property type="entry name" value="Helicase_C-like"/>
</dbReference>
<dbReference type="GO" id="GO:0005759">
    <property type="term" value="C:mitochondrial matrix"/>
    <property type="evidence" value="ECO:0007669"/>
    <property type="project" value="TreeGrafter"/>
</dbReference>
<dbReference type="Pfam" id="PF04851">
    <property type="entry name" value="ResIII"/>
    <property type="match status" value="1"/>
</dbReference>
<evidence type="ECO:0000259" key="4">
    <source>
        <dbReference type="PROSITE" id="PS51194"/>
    </source>
</evidence>
<dbReference type="CDD" id="cd18032">
    <property type="entry name" value="DEXHc_RE_I_III_res"/>
    <property type="match status" value="1"/>
</dbReference>
<feature type="domain" description="Helicase C-terminal" evidence="4">
    <location>
        <begin position="273"/>
        <end position="446"/>
    </location>
</feature>
<keyword evidence="1 5" id="KW-0067">ATP-binding</keyword>
<dbReference type="PROSITE" id="PS51192">
    <property type="entry name" value="HELICASE_ATP_BIND_1"/>
    <property type="match status" value="1"/>
</dbReference>
<dbReference type="InterPro" id="IPR014001">
    <property type="entry name" value="Helicase_ATP-bd"/>
</dbReference>
<evidence type="ECO:0000313" key="6">
    <source>
        <dbReference type="Proteomes" id="UP000186594"/>
    </source>
</evidence>
<evidence type="ECO:0000313" key="5">
    <source>
        <dbReference type="EMBL" id="OLL24253.1"/>
    </source>
</evidence>
<keyword evidence="1 5" id="KW-0378">Hydrolase</keyword>
<sequence length="679" mass="77676">MFSPSKRCLRTLRVAVYNPIFAHPNPIRITWLPQNYAGIVRKYTSAVKLRPYQEECIEACLSHMEEGKKRLAISLATGSGKTVIFTSLIQRVPSPSKDATRTLILVHRSELAQQAARHCKSMYPDSTVEIEMGNHLASGFADITIASVQSLISKNRMEKFDPKRIKLILIDEAHHAAAPSYLKILDYFGAGSSDTNTYVVGFSATLSRLDGLKLGRAMDYVVYHKSYLDMIDVKFTSVKSGVNLSGVKKAYHGDFQLDELSKVVNTSAANEITVRAWLDRASHRKSTLVFCVDIQHVQDLTNTFRQYGIDARYITNNTIPRERQDLVQAFKKHEYPVLVNCGIFTEGTDIPNIDSIILARPTHSRNLLIQMIGRGMRLHNSKADCHVIDMVDGITKGIVCVPTLFGLDPFDLVENATLKDLEKMVQERAQENEQQGSTPTHLNNLRSTLIELQEQVRIIYTDWSSVRELIDDAKNMNIQQMSRFAWTVIDETKYILEIIKHGFIRVELDNKTGTYYGTYTADLPSFLKVPWMNPHIKRTPKQLFKDVETLEQAIHAADSFARKECPRILLERRAAWRSKGPPTQGQIEFLRKVLKDETFNGRNFTKGQAMDLITKMKHGFHSVMAKSRRELKRKSRQQERELKQAEKEQLKIEKMQKRLRDEQQRQEQRDNVQVGPLTI</sequence>
<dbReference type="GO" id="GO:0032042">
    <property type="term" value="P:mitochondrial DNA metabolic process"/>
    <property type="evidence" value="ECO:0007669"/>
    <property type="project" value="TreeGrafter"/>
</dbReference>
<dbReference type="PANTHER" id="PTHR47396">
    <property type="entry name" value="TYPE I RESTRICTION ENZYME ECOKI R PROTEIN"/>
    <property type="match status" value="1"/>
</dbReference>
<gene>
    <name evidence="5" type="ORF">NEOLI_001048</name>
</gene>
<dbReference type="SMART" id="SM00490">
    <property type="entry name" value="HELICc"/>
    <property type="match status" value="1"/>
</dbReference>
<reference evidence="5 6" key="1">
    <citation type="submission" date="2016-04" db="EMBL/GenBank/DDBJ databases">
        <title>Evolutionary innovation and constraint leading to complex multicellularity in the Ascomycota.</title>
        <authorList>
            <person name="Cisse O."/>
            <person name="Nguyen A."/>
            <person name="Hewitt D.A."/>
            <person name="Jedd G."/>
            <person name="Stajich J.E."/>
        </authorList>
    </citation>
    <scope>NUCLEOTIDE SEQUENCE [LARGE SCALE GENOMIC DNA]</scope>
    <source>
        <strain evidence="5 6">DAH-3</strain>
    </source>
</reference>
<name>A0A1U7LNT6_NEOID</name>
<dbReference type="GO" id="GO:0061749">
    <property type="term" value="F:forked DNA-dependent helicase activity"/>
    <property type="evidence" value="ECO:0007669"/>
    <property type="project" value="TreeGrafter"/>
</dbReference>
<dbReference type="SMART" id="SM00487">
    <property type="entry name" value="DEXDc"/>
    <property type="match status" value="1"/>
</dbReference>
<keyword evidence="1 5" id="KW-0547">Nucleotide-binding</keyword>
<dbReference type="GO" id="GO:0005524">
    <property type="term" value="F:ATP binding"/>
    <property type="evidence" value="ECO:0007669"/>
    <property type="project" value="InterPro"/>
</dbReference>
<evidence type="ECO:0000256" key="1">
    <source>
        <dbReference type="ARBA" id="ARBA00022806"/>
    </source>
</evidence>
<dbReference type="InterPro" id="IPR006935">
    <property type="entry name" value="Helicase/UvrB_N"/>
</dbReference>
<dbReference type="PANTHER" id="PTHR47396:SF1">
    <property type="entry name" value="ATP-DEPENDENT HELICASE IRC3-RELATED"/>
    <property type="match status" value="1"/>
</dbReference>
<evidence type="ECO:0000256" key="2">
    <source>
        <dbReference type="SAM" id="MobiDB-lite"/>
    </source>
</evidence>
<dbReference type="GO" id="GO:0036121">
    <property type="term" value="F:double-stranded DNA helicase activity"/>
    <property type="evidence" value="ECO:0007669"/>
    <property type="project" value="TreeGrafter"/>
</dbReference>
<dbReference type="GO" id="GO:0000403">
    <property type="term" value="F:Y-form DNA binding"/>
    <property type="evidence" value="ECO:0007669"/>
    <property type="project" value="TreeGrafter"/>
</dbReference>
<dbReference type="SUPFAM" id="SSF52540">
    <property type="entry name" value="P-loop containing nucleoside triphosphate hydrolases"/>
    <property type="match status" value="1"/>
</dbReference>
<keyword evidence="1 5" id="KW-0347">Helicase</keyword>
<dbReference type="PROSITE" id="PS51194">
    <property type="entry name" value="HELICASE_CTER"/>
    <property type="match status" value="1"/>
</dbReference>
<proteinExistence type="predicted"/>
<accession>A0A1U7LNT6</accession>
<dbReference type="AlphaFoldDB" id="A0A1U7LNT6"/>
<feature type="domain" description="Helicase ATP-binding" evidence="3">
    <location>
        <begin position="62"/>
        <end position="224"/>
    </location>
</feature>
<dbReference type="EMBL" id="LXFE01000904">
    <property type="protein sequence ID" value="OLL24253.1"/>
    <property type="molecule type" value="Genomic_DNA"/>
</dbReference>
<keyword evidence="6" id="KW-1185">Reference proteome</keyword>
<dbReference type="OMA" id="HVIDMVA"/>
<feature type="compositionally biased region" description="Basic and acidic residues" evidence="2">
    <location>
        <begin position="636"/>
        <end position="670"/>
    </location>
</feature>
<dbReference type="GO" id="GO:0016787">
    <property type="term" value="F:hydrolase activity"/>
    <property type="evidence" value="ECO:0007669"/>
    <property type="project" value="InterPro"/>
</dbReference>
<feature type="region of interest" description="Disordered" evidence="2">
    <location>
        <begin position="624"/>
        <end position="679"/>
    </location>
</feature>
<dbReference type="CDD" id="cd18799">
    <property type="entry name" value="SF2_C_EcoAI-like"/>
    <property type="match status" value="1"/>
</dbReference>
<dbReference type="InterPro" id="IPR027417">
    <property type="entry name" value="P-loop_NTPase"/>
</dbReference>
<comment type="caution">
    <text evidence="5">The sequence shown here is derived from an EMBL/GenBank/DDBJ whole genome shotgun (WGS) entry which is preliminary data.</text>
</comment>
<dbReference type="Pfam" id="PF00271">
    <property type="entry name" value="Helicase_C"/>
    <property type="match status" value="1"/>
</dbReference>
<organism evidence="5 6">
    <name type="scientific">Neolecta irregularis (strain DAH-3)</name>
    <dbReference type="NCBI Taxonomy" id="1198029"/>
    <lineage>
        <taxon>Eukaryota</taxon>
        <taxon>Fungi</taxon>
        <taxon>Dikarya</taxon>
        <taxon>Ascomycota</taxon>
        <taxon>Taphrinomycotina</taxon>
        <taxon>Neolectales</taxon>
        <taxon>Neolectaceae</taxon>
        <taxon>Neolecta</taxon>
    </lineage>
</organism>
<dbReference type="OrthoDB" id="16911at2759"/>
<dbReference type="STRING" id="1198029.A0A1U7LNT6"/>
<dbReference type="InterPro" id="IPR050742">
    <property type="entry name" value="Helicase_Restrict-Modif_Enz"/>
</dbReference>